<dbReference type="InterPro" id="IPR036388">
    <property type="entry name" value="WH-like_DNA-bd_sf"/>
</dbReference>
<feature type="domain" description="HTH gntR-type" evidence="4">
    <location>
        <begin position="20"/>
        <end position="88"/>
    </location>
</feature>
<organism evidence="5 6">
    <name type="scientific">Deinococcus aquiradiocola</name>
    <dbReference type="NCBI Taxonomy" id="393059"/>
    <lineage>
        <taxon>Bacteria</taxon>
        <taxon>Thermotogati</taxon>
        <taxon>Deinococcota</taxon>
        <taxon>Deinococci</taxon>
        <taxon>Deinococcales</taxon>
        <taxon>Deinococcaceae</taxon>
        <taxon>Deinococcus</taxon>
    </lineage>
</organism>
<dbReference type="SMART" id="SM00345">
    <property type="entry name" value="HTH_GNTR"/>
    <property type="match status" value="1"/>
</dbReference>
<dbReference type="PRINTS" id="PR00035">
    <property type="entry name" value="HTHGNTR"/>
</dbReference>
<dbReference type="Gene3D" id="1.20.120.530">
    <property type="entry name" value="GntR ligand-binding domain-like"/>
    <property type="match status" value="1"/>
</dbReference>
<keyword evidence="6" id="KW-1185">Reference proteome</keyword>
<evidence type="ECO:0000256" key="2">
    <source>
        <dbReference type="ARBA" id="ARBA00023125"/>
    </source>
</evidence>
<dbReference type="AlphaFoldDB" id="A0A917PGM0"/>
<dbReference type="InterPro" id="IPR036390">
    <property type="entry name" value="WH_DNA-bd_sf"/>
</dbReference>
<keyword evidence="1" id="KW-0805">Transcription regulation</keyword>
<reference evidence="5" key="2">
    <citation type="submission" date="2020-09" db="EMBL/GenBank/DDBJ databases">
        <authorList>
            <person name="Sun Q."/>
            <person name="Ohkuma M."/>
        </authorList>
    </citation>
    <scope>NUCLEOTIDE SEQUENCE</scope>
    <source>
        <strain evidence="5">JCM 14371</strain>
    </source>
</reference>
<dbReference type="InterPro" id="IPR011711">
    <property type="entry name" value="GntR_C"/>
</dbReference>
<dbReference type="PANTHER" id="PTHR43537">
    <property type="entry name" value="TRANSCRIPTIONAL REGULATOR, GNTR FAMILY"/>
    <property type="match status" value="1"/>
</dbReference>
<reference evidence="5" key="1">
    <citation type="journal article" date="2014" name="Int. J. Syst. Evol. Microbiol.">
        <title>Complete genome sequence of Corynebacterium casei LMG S-19264T (=DSM 44701T), isolated from a smear-ripened cheese.</title>
        <authorList>
            <consortium name="US DOE Joint Genome Institute (JGI-PGF)"/>
            <person name="Walter F."/>
            <person name="Albersmeier A."/>
            <person name="Kalinowski J."/>
            <person name="Ruckert C."/>
        </authorList>
    </citation>
    <scope>NUCLEOTIDE SEQUENCE</scope>
    <source>
        <strain evidence="5">JCM 14371</strain>
    </source>
</reference>
<dbReference type="InterPro" id="IPR000524">
    <property type="entry name" value="Tscrpt_reg_HTH_GntR"/>
</dbReference>
<dbReference type="Proteomes" id="UP000635726">
    <property type="component" value="Unassembled WGS sequence"/>
</dbReference>
<dbReference type="Gene3D" id="1.10.10.10">
    <property type="entry name" value="Winged helix-like DNA-binding domain superfamily/Winged helix DNA-binding domain"/>
    <property type="match status" value="1"/>
</dbReference>
<name>A0A917PGM0_9DEIO</name>
<evidence type="ECO:0000256" key="1">
    <source>
        <dbReference type="ARBA" id="ARBA00023015"/>
    </source>
</evidence>
<keyword evidence="2" id="KW-0238">DNA-binding</keyword>
<accession>A0A917PGM0</accession>
<proteinExistence type="predicted"/>
<dbReference type="CDD" id="cd07377">
    <property type="entry name" value="WHTH_GntR"/>
    <property type="match status" value="1"/>
</dbReference>
<dbReference type="GO" id="GO:0003677">
    <property type="term" value="F:DNA binding"/>
    <property type="evidence" value="ECO:0007669"/>
    <property type="project" value="UniProtKB-KW"/>
</dbReference>
<evidence type="ECO:0000259" key="4">
    <source>
        <dbReference type="PROSITE" id="PS50949"/>
    </source>
</evidence>
<evidence type="ECO:0000313" key="5">
    <source>
        <dbReference type="EMBL" id="GGJ76906.1"/>
    </source>
</evidence>
<dbReference type="SMART" id="SM00895">
    <property type="entry name" value="FCD"/>
    <property type="match status" value="1"/>
</dbReference>
<evidence type="ECO:0000256" key="3">
    <source>
        <dbReference type="ARBA" id="ARBA00023163"/>
    </source>
</evidence>
<dbReference type="SUPFAM" id="SSF46785">
    <property type="entry name" value="Winged helix' DNA-binding domain"/>
    <property type="match status" value="1"/>
</dbReference>
<dbReference type="PANTHER" id="PTHR43537:SF5">
    <property type="entry name" value="UXU OPERON TRANSCRIPTIONAL REGULATOR"/>
    <property type="match status" value="1"/>
</dbReference>
<dbReference type="InterPro" id="IPR008920">
    <property type="entry name" value="TF_FadR/GntR_C"/>
</dbReference>
<dbReference type="GO" id="GO:0003700">
    <property type="term" value="F:DNA-binding transcription factor activity"/>
    <property type="evidence" value="ECO:0007669"/>
    <property type="project" value="InterPro"/>
</dbReference>
<evidence type="ECO:0000313" key="6">
    <source>
        <dbReference type="Proteomes" id="UP000635726"/>
    </source>
</evidence>
<gene>
    <name evidence="5" type="ORF">GCM10008939_21240</name>
</gene>
<protein>
    <submittedName>
        <fullName evidence="5">GntR family transcriptional regulator</fullName>
    </submittedName>
</protein>
<comment type="caution">
    <text evidence="5">The sequence shown here is derived from an EMBL/GenBank/DDBJ whole genome shotgun (WGS) entry which is preliminary data.</text>
</comment>
<keyword evidence="3" id="KW-0804">Transcription</keyword>
<dbReference type="EMBL" id="BMOE01000006">
    <property type="protein sequence ID" value="GGJ76906.1"/>
    <property type="molecule type" value="Genomic_DNA"/>
</dbReference>
<dbReference type="Pfam" id="PF00392">
    <property type="entry name" value="GntR"/>
    <property type="match status" value="1"/>
</dbReference>
<sequence length="246" mass="27618">MPAERTPPPGTPRTVKEKTRQVSEIVADDIIAFIKQQGLKRGDRLPTEPELMERYGVSRTALREAIKVLASSGVIEVRHGHGTFVLETQSLIVTPPLDLGALFTRQTYMDVAEARTAIESEVAKLAAQRATEQDLQDLERLHAQMKSLPEDAAFTDHDVRLHLMLARIAGNAILLQMMEVLRQALSEYIYLTVSRLQTVADLLREHEAVINAVRRRDPEGAQLAMRHHVQNAARRLEQVLNVEIEA</sequence>
<dbReference type="Pfam" id="PF07729">
    <property type="entry name" value="FCD"/>
    <property type="match status" value="1"/>
</dbReference>
<dbReference type="PROSITE" id="PS50949">
    <property type="entry name" value="HTH_GNTR"/>
    <property type="match status" value="1"/>
</dbReference>
<dbReference type="SUPFAM" id="SSF48008">
    <property type="entry name" value="GntR ligand-binding domain-like"/>
    <property type="match status" value="1"/>
</dbReference>